<dbReference type="InterPro" id="IPR003788">
    <property type="entry name" value="NDUFAF7"/>
</dbReference>
<comment type="catalytic activity">
    <reaction evidence="6 7">
        <text>L-arginyl-[protein] + 2 S-adenosyl-L-methionine = N(omega),N(omega)'-dimethyl-L-arginyl-[protein] + 2 S-adenosyl-L-homocysteine + 2 H(+)</text>
        <dbReference type="Rhea" id="RHEA:48108"/>
        <dbReference type="Rhea" id="RHEA-COMP:10532"/>
        <dbReference type="Rhea" id="RHEA-COMP:11992"/>
        <dbReference type="ChEBI" id="CHEBI:15378"/>
        <dbReference type="ChEBI" id="CHEBI:29965"/>
        <dbReference type="ChEBI" id="CHEBI:57856"/>
        <dbReference type="ChEBI" id="CHEBI:59789"/>
        <dbReference type="ChEBI" id="CHEBI:88221"/>
        <dbReference type="EC" id="2.1.1.320"/>
    </reaction>
</comment>
<evidence type="ECO:0000313" key="9">
    <source>
        <dbReference type="EMBL" id="KAJ6261226.1"/>
    </source>
</evidence>
<dbReference type="InterPro" id="IPR038375">
    <property type="entry name" value="NDUFAF7_sf"/>
</dbReference>
<evidence type="ECO:0000256" key="3">
    <source>
        <dbReference type="ARBA" id="ARBA00022603"/>
    </source>
</evidence>
<keyword evidence="3 7" id="KW-0489">Methyltransferase</keyword>
<dbReference type="InterPro" id="IPR029063">
    <property type="entry name" value="SAM-dependent_MTases_sf"/>
</dbReference>
<keyword evidence="4 7" id="KW-0808">Transferase</keyword>
<dbReference type="GO" id="GO:0032259">
    <property type="term" value="P:methylation"/>
    <property type="evidence" value="ECO:0007669"/>
    <property type="project" value="UniProtKB-KW"/>
</dbReference>
<name>A0AAD6J336_DREDA</name>
<evidence type="ECO:0000256" key="5">
    <source>
        <dbReference type="ARBA" id="ARBA00023128"/>
    </source>
</evidence>
<dbReference type="EC" id="2.1.1.320" evidence="7"/>
<evidence type="ECO:0000256" key="6">
    <source>
        <dbReference type="ARBA" id="ARBA00048612"/>
    </source>
</evidence>
<evidence type="ECO:0000313" key="10">
    <source>
        <dbReference type="Proteomes" id="UP001221413"/>
    </source>
</evidence>
<comment type="subcellular location">
    <subcellularLocation>
        <location evidence="1 7">Mitochondrion</location>
    </subcellularLocation>
</comment>
<dbReference type="GO" id="GO:0032981">
    <property type="term" value="P:mitochondrial respiratory chain complex I assembly"/>
    <property type="evidence" value="ECO:0007669"/>
    <property type="project" value="TreeGrafter"/>
</dbReference>
<dbReference type="SUPFAM" id="SSF53335">
    <property type="entry name" value="S-adenosyl-L-methionine-dependent methyltransferases"/>
    <property type="match status" value="1"/>
</dbReference>
<evidence type="ECO:0000256" key="1">
    <source>
        <dbReference type="ARBA" id="ARBA00004173"/>
    </source>
</evidence>
<dbReference type="EMBL" id="JAQGDS010000004">
    <property type="protein sequence ID" value="KAJ6261226.1"/>
    <property type="molecule type" value="Genomic_DNA"/>
</dbReference>
<feature type="region of interest" description="Disordered" evidence="8">
    <location>
        <begin position="13"/>
        <end position="43"/>
    </location>
</feature>
<gene>
    <name evidence="9" type="ORF">Dda_3894</name>
</gene>
<evidence type="ECO:0000256" key="2">
    <source>
        <dbReference type="ARBA" id="ARBA00005891"/>
    </source>
</evidence>
<dbReference type="AlphaFoldDB" id="A0AAD6J336"/>
<dbReference type="PANTHER" id="PTHR12049">
    <property type="entry name" value="PROTEIN ARGININE METHYLTRANSFERASE NDUFAF7, MITOCHONDRIAL"/>
    <property type="match status" value="1"/>
</dbReference>
<proteinExistence type="inferred from homology"/>
<comment type="function">
    <text evidence="7">Arginine methyltransferase involved in the assembly or stability of mitochondrial NADH:ubiquinone oxidoreductase complex (complex I).</text>
</comment>
<dbReference type="Proteomes" id="UP001221413">
    <property type="component" value="Unassembled WGS sequence"/>
</dbReference>
<evidence type="ECO:0000256" key="8">
    <source>
        <dbReference type="SAM" id="MobiDB-lite"/>
    </source>
</evidence>
<dbReference type="GO" id="GO:0005739">
    <property type="term" value="C:mitochondrion"/>
    <property type="evidence" value="ECO:0007669"/>
    <property type="project" value="UniProtKB-SubCell"/>
</dbReference>
<dbReference type="PANTHER" id="PTHR12049:SF7">
    <property type="entry name" value="PROTEIN ARGININE METHYLTRANSFERASE NDUFAF7, MITOCHONDRIAL"/>
    <property type="match status" value="1"/>
</dbReference>
<sequence length="513" mass="57100">MLNLNGPSWKRCCVGQDTTKPSFEASRPAQRHARPPARRPLPITLHPARDRTMASQRCIRHLANISCRESITAVTSRWRPALLPSRRVHPAQLTRRQSTATPPSLAHSIAKAIESTGPISLMHYMRQCLTGKDGGYYTSAPDQFGARGDFVTSPEISQLFGEMIGIWLVYEWMAQNSCNGKKIVLVELGPGRGTLMDDVLRTVRNFSEYASRISRVHLVEASRPLRQLQFARLCDEDPRSHWQDITPSGITKHFGTPISWYDDVREVPIGPDEAPFFLAHEFFDALPINAFRNTKGGWRELLVDVQKPSSNLILPSSEIAAKEPEFCFTVAPRQTAPARALNSLSPRYEALSRIEDSIVEMCPDAHSIMMYFCKSIHQADNGAALIIDYGPAETVPVNSLRGIQRHKRVSPFAQPGMVDISADVDFGALIETALEPDLNIEIHGPNDQRHFLLGLGIMERYDMLAKSAEDQNKLAIVRSGIERLIEHGGLGMGRIYKALAVVPEADGRPVLGF</sequence>
<evidence type="ECO:0000256" key="4">
    <source>
        <dbReference type="ARBA" id="ARBA00022679"/>
    </source>
</evidence>
<keyword evidence="5 7" id="KW-0496">Mitochondrion</keyword>
<dbReference type="GO" id="GO:0035243">
    <property type="term" value="F:protein-arginine omega-N symmetric methyltransferase activity"/>
    <property type="evidence" value="ECO:0007669"/>
    <property type="project" value="UniProtKB-EC"/>
</dbReference>
<keyword evidence="10" id="KW-1185">Reference proteome</keyword>
<dbReference type="Gene3D" id="3.40.50.12710">
    <property type="match status" value="1"/>
</dbReference>
<dbReference type="Pfam" id="PF02636">
    <property type="entry name" value="Methyltransf_28"/>
    <property type="match status" value="1"/>
</dbReference>
<comment type="similarity">
    <text evidence="2 7">Belongs to the NDUFAF7 family.</text>
</comment>
<evidence type="ECO:0000256" key="7">
    <source>
        <dbReference type="RuleBase" id="RU364114"/>
    </source>
</evidence>
<reference evidence="9" key="1">
    <citation type="submission" date="2023-01" db="EMBL/GenBank/DDBJ databases">
        <title>The chitinases involved in constricting ring structure development in the nematode-trapping fungus Drechslerella dactyloides.</title>
        <authorList>
            <person name="Wang R."/>
            <person name="Zhang L."/>
            <person name="Tang P."/>
            <person name="Li S."/>
            <person name="Liang L."/>
        </authorList>
    </citation>
    <scope>NUCLEOTIDE SEQUENCE</scope>
    <source>
        <strain evidence="9">YMF1.00031</strain>
    </source>
</reference>
<protein>
    <recommendedName>
        <fullName evidence="7">Protein arginine methyltransferase NDUFAF7</fullName>
        <ecNumber evidence="7">2.1.1.320</ecNumber>
    </recommendedName>
</protein>
<organism evidence="9 10">
    <name type="scientific">Drechslerella dactyloides</name>
    <name type="common">Nematode-trapping fungus</name>
    <name type="synonym">Arthrobotrys dactyloides</name>
    <dbReference type="NCBI Taxonomy" id="74499"/>
    <lineage>
        <taxon>Eukaryota</taxon>
        <taxon>Fungi</taxon>
        <taxon>Dikarya</taxon>
        <taxon>Ascomycota</taxon>
        <taxon>Pezizomycotina</taxon>
        <taxon>Orbiliomycetes</taxon>
        <taxon>Orbiliales</taxon>
        <taxon>Orbiliaceae</taxon>
        <taxon>Drechslerella</taxon>
    </lineage>
</organism>
<accession>A0AAD6J336</accession>
<comment type="caution">
    <text evidence="9">The sequence shown here is derived from an EMBL/GenBank/DDBJ whole genome shotgun (WGS) entry which is preliminary data.</text>
</comment>